<evidence type="ECO:0000313" key="2">
    <source>
        <dbReference type="Proteomes" id="UP000239724"/>
    </source>
</evidence>
<name>A0A2S6NC60_RHOGL</name>
<dbReference type="EMBL" id="NHRY01000173">
    <property type="protein sequence ID" value="PPQ32212.1"/>
    <property type="molecule type" value="Genomic_DNA"/>
</dbReference>
<accession>A0A2S6NC60</accession>
<dbReference type="Proteomes" id="UP000239724">
    <property type="component" value="Unassembled WGS sequence"/>
</dbReference>
<comment type="caution">
    <text evidence="1">The sequence shown here is derived from an EMBL/GenBank/DDBJ whole genome shotgun (WGS) entry which is preliminary data.</text>
</comment>
<dbReference type="AlphaFoldDB" id="A0A2S6NC60"/>
<reference evidence="1 2" key="1">
    <citation type="journal article" date="2018" name="Arch. Microbiol.">
        <title>New insights into the metabolic potential of the phototrophic purple bacterium Rhodopila globiformis DSM 161(T) from its draft genome sequence and evidence for a vanadium-dependent nitrogenase.</title>
        <authorList>
            <person name="Imhoff J.F."/>
            <person name="Rahn T."/>
            <person name="Kunzel S."/>
            <person name="Neulinger S.C."/>
        </authorList>
    </citation>
    <scope>NUCLEOTIDE SEQUENCE [LARGE SCALE GENOMIC DNA]</scope>
    <source>
        <strain evidence="1 2">DSM 161</strain>
    </source>
</reference>
<evidence type="ECO:0000313" key="1">
    <source>
        <dbReference type="EMBL" id="PPQ32212.1"/>
    </source>
</evidence>
<keyword evidence="2" id="KW-1185">Reference proteome</keyword>
<proteinExistence type="predicted"/>
<sequence length="299" mass="32539">MVGWPARGLPSRWGRIAALLVLGLWLVPGRTAAAPPRTTLHYAPNHNFALDGTFLPAKAGFNLADVSGPNDFRHLRPGNSALIWIGRCNGVDESFVRLMQTFSGVTNLFGFMLMDDPDPRLLAKVSNPSHACPVDNLRAEVDWIHAHFAGAKAVIVLMNMGSASQPSFKDTYEPSNSHVDLFGLAAYPCRTDLGGCDYDIIDRYVGAASEAGISSDHVVPIYQTFGEGDWVAGTGRYIMPDATQETAILSRWHQLVPAPDMDMAYSWGSQRGDRALENSAELQAIFAKHNTTTANELVP</sequence>
<gene>
    <name evidence="1" type="ORF">CCS01_15990</name>
</gene>
<organism evidence="1 2">
    <name type="scientific">Rhodopila globiformis</name>
    <name type="common">Rhodopseudomonas globiformis</name>
    <dbReference type="NCBI Taxonomy" id="1071"/>
    <lineage>
        <taxon>Bacteria</taxon>
        <taxon>Pseudomonadati</taxon>
        <taxon>Pseudomonadota</taxon>
        <taxon>Alphaproteobacteria</taxon>
        <taxon>Acetobacterales</taxon>
        <taxon>Acetobacteraceae</taxon>
        <taxon>Rhodopila</taxon>
    </lineage>
</organism>
<protein>
    <submittedName>
        <fullName evidence="1">Uncharacterized protein</fullName>
    </submittedName>
</protein>